<dbReference type="Proteomes" id="UP000297053">
    <property type="component" value="Chromosome"/>
</dbReference>
<dbReference type="KEGG" id="halz:E5139_15675"/>
<dbReference type="EMBL" id="CP039375">
    <property type="protein sequence ID" value="QCD67013.1"/>
    <property type="molecule type" value="Genomic_DNA"/>
</dbReference>
<evidence type="ECO:0000313" key="3">
    <source>
        <dbReference type="Proteomes" id="UP000297053"/>
    </source>
</evidence>
<reference evidence="2 3" key="2">
    <citation type="submission" date="2019-04" db="EMBL/GenBank/DDBJ databases">
        <authorList>
            <person name="Yang S."/>
            <person name="Wei W."/>
        </authorList>
    </citation>
    <scope>NUCLEOTIDE SEQUENCE [LARGE SCALE GENOMIC DNA]</scope>
    <source>
        <strain evidence="3">ZP60</strain>
    </source>
</reference>
<protein>
    <submittedName>
        <fullName evidence="2">Uncharacterized protein</fullName>
    </submittedName>
</protein>
<feature type="compositionally biased region" description="Low complexity" evidence="1">
    <location>
        <begin position="16"/>
        <end position="41"/>
    </location>
</feature>
<organism evidence="2 3">
    <name type="scientific">Halomicrobium mukohataei</name>
    <dbReference type="NCBI Taxonomy" id="57705"/>
    <lineage>
        <taxon>Archaea</taxon>
        <taxon>Methanobacteriati</taxon>
        <taxon>Methanobacteriota</taxon>
        <taxon>Stenosarchaea group</taxon>
        <taxon>Halobacteria</taxon>
        <taxon>Halobacteriales</taxon>
        <taxon>Haloarculaceae</taxon>
        <taxon>Halomicrobium</taxon>
    </lineage>
</organism>
<evidence type="ECO:0000313" key="2">
    <source>
        <dbReference type="EMBL" id="QCD67013.1"/>
    </source>
</evidence>
<accession>A0A4D6KNB2</accession>
<evidence type="ECO:0000256" key="1">
    <source>
        <dbReference type="SAM" id="MobiDB-lite"/>
    </source>
</evidence>
<sequence length="124" mass="13299">MFDRENGDERPYQRWGQYSSESRGQYSSESRGQYSSESRGQYRISPTLVDGEDHPGGAEHSARVRGARFAVGVVTAPDPPHTAGCTSVESFATPCREYVETVIAGSIGREGPSDAGHDSACPSG</sequence>
<dbReference type="RefSeq" id="WP_126967075.1">
    <property type="nucleotide sequence ID" value="NZ_CP039375.1"/>
</dbReference>
<dbReference type="GeneID" id="42180410"/>
<reference evidence="2 3" key="1">
    <citation type="submission" date="2019-04" db="EMBL/GenBank/DDBJ databases">
        <title>Complete genome sequence of Arthrobacter sp. ZXY-2 associated with effective atrazine degradation and salt adaptation.</title>
        <authorList>
            <person name="Zhao X."/>
        </authorList>
    </citation>
    <scope>NUCLEOTIDE SEQUENCE [LARGE SCALE GENOMIC DNA]</scope>
    <source>
        <strain evidence="3">ZP60</strain>
    </source>
</reference>
<proteinExistence type="predicted"/>
<name>A0A4D6KNB2_9EURY</name>
<feature type="compositionally biased region" description="Basic and acidic residues" evidence="1">
    <location>
        <begin position="1"/>
        <end position="12"/>
    </location>
</feature>
<dbReference type="AlphaFoldDB" id="A0A4D6KNB2"/>
<feature type="region of interest" description="Disordered" evidence="1">
    <location>
        <begin position="1"/>
        <end position="62"/>
    </location>
</feature>
<gene>
    <name evidence="2" type="ORF">E5139_15675</name>
</gene>
<feature type="compositionally biased region" description="Basic and acidic residues" evidence="1">
    <location>
        <begin position="51"/>
        <end position="62"/>
    </location>
</feature>